<comment type="caution">
    <text evidence="1">The sequence shown here is derived from an EMBL/GenBank/DDBJ whole genome shotgun (WGS) entry which is preliminary data.</text>
</comment>
<accession>A0AAV7RGQ0</accession>
<dbReference type="EMBL" id="JANPWB010000009">
    <property type="protein sequence ID" value="KAJ1150812.1"/>
    <property type="molecule type" value="Genomic_DNA"/>
</dbReference>
<evidence type="ECO:0000313" key="2">
    <source>
        <dbReference type="Proteomes" id="UP001066276"/>
    </source>
</evidence>
<organism evidence="1 2">
    <name type="scientific">Pleurodeles waltl</name>
    <name type="common">Iberian ribbed newt</name>
    <dbReference type="NCBI Taxonomy" id="8319"/>
    <lineage>
        <taxon>Eukaryota</taxon>
        <taxon>Metazoa</taxon>
        <taxon>Chordata</taxon>
        <taxon>Craniata</taxon>
        <taxon>Vertebrata</taxon>
        <taxon>Euteleostomi</taxon>
        <taxon>Amphibia</taxon>
        <taxon>Batrachia</taxon>
        <taxon>Caudata</taxon>
        <taxon>Salamandroidea</taxon>
        <taxon>Salamandridae</taxon>
        <taxon>Pleurodelinae</taxon>
        <taxon>Pleurodeles</taxon>
    </lineage>
</organism>
<evidence type="ECO:0000313" key="1">
    <source>
        <dbReference type="EMBL" id="KAJ1150812.1"/>
    </source>
</evidence>
<sequence length="100" mass="11244">MTQLLAVAYPELDGLLRASQQPQGVLGGCIHRRCWDWCARTAMERHNIGKTCSSGSMAAANSRVSLELRCVSLLAMMQMERRFQLQSRRYIISRVAKGES</sequence>
<name>A0AAV7RGQ0_PLEWA</name>
<reference evidence="1" key="1">
    <citation type="journal article" date="2022" name="bioRxiv">
        <title>Sequencing and chromosome-scale assembly of the giantPleurodeles waltlgenome.</title>
        <authorList>
            <person name="Brown T."/>
            <person name="Elewa A."/>
            <person name="Iarovenko S."/>
            <person name="Subramanian E."/>
            <person name="Araus A.J."/>
            <person name="Petzold A."/>
            <person name="Susuki M."/>
            <person name="Suzuki K.-i.T."/>
            <person name="Hayashi T."/>
            <person name="Toyoda A."/>
            <person name="Oliveira C."/>
            <person name="Osipova E."/>
            <person name="Leigh N.D."/>
            <person name="Simon A."/>
            <person name="Yun M.H."/>
        </authorList>
    </citation>
    <scope>NUCLEOTIDE SEQUENCE</scope>
    <source>
        <strain evidence="1">20211129_DDA</strain>
        <tissue evidence="1">Liver</tissue>
    </source>
</reference>
<proteinExistence type="predicted"/>
<dbReference type="Proteomes" id="UP001066276">
    <property type="component" value="Chromosome 5"/>
</dbReference>
<dbReference type="AlphaFoldDB" id="A0AAV7RGQ0"/>
<gene>
    <name evidence="1" type="ORF">NDU88_003601</name>
</gene>
<keyword evidence="2" id="KW-1185">Reference proteome</keyword>
<protein>
    <submittedName>
        <fullName evidence="1">Uncharacterized protein</fullName>
    </submittedName>
</protein>